<proteinExistence type="predicted"/>
<sequence>MNFKKKYSKVTVAAAMLHGVIVGIAAVAIVGFLIVGMNGKGKEKAVENEVVTNNPQETVETTPTSGPAIISNEAPLKLYAKQHGVFSSAESARQLFADDPALGKAAIIEVGGQYYVWSAIGVVEEEIDVSEYEGTFRKPFFVNTNSCNTVGAGKLRKALVETELSQIKTLTVTSESENEDPKVADFRKNIVAVTVFTNDLRVIRLHLLNHYSHNNGCAVINF</sequence>
<name>A0AAW9AGD4_9BACL</name>
<keyword evidence="1" id="KW-0812">Transmembrane</keyword>
<comment type="caution">
    <text evidence="2">The sequence shown here is derived from an EMBL/GenBank/DDBJ whole genome shotgun (WGS) entry which is preliminary data.</text>
</comment>
<keyword evidence="1" id="KW-0472">Membrane</keyword>
<dbReference type="RefSeq" id="WP_317941121.1">
    <property type="nucleotide sequence ID" value="NZ_JAUBDJ010000010.1"/>
</dbReference>
<gene>
    <name evidence="2" type="ORF">QTL97_14310</name>
</gene>
<organism evidence="2 3">
    <name type="scientific">Sporosarcina thermotolerans</name>
    <dbReference type="NCBI Taxonomy" id="633404"/>
    <lineage>
        <taxon>Bacteria</taxon>
        <taxon>Bacillati</taxon>
        <taxon>Bacillota</taxon>
        <taxon>Bacilli</taxon>
        <taxon>Bacillales</taxon>
        <taxon>Caryophanaceae</taxon>
        <taxon>Sporosarcina</taxon>
    </lineage>
</organism>
<protein>
    <submittedName>
        <fullName evidence="2">Uncharacterized protein</fullName>
    </submittedName>
</protein>
<reference evidence="2 3" key="1">
    <citation type="submission" date="2023-06" db="EMBL/GenBank/DDBJ databases">
        <title>Sporosarcina sp. nov., isolated from Korean traditional fermented seafood 'Jeotgal'.</title>
        <authorList>
            <person name="Yang A.I."/>
            <person name="Shin N.-R."/>
        </authorList>
    </citation>
    <scope>NUCLEOTIDE SEQUENCE [LARGE SCALE GENOMIC DNA]</scope>
    <source>
        <strain evidence="2 3">KCTC43456</strain>
    </source>
</reference>
<dbReference type="Proteomes" id="UP001271648">
    <property type="component" value="Unassembled WGS sequence"/>
</dbReference>
<feature type="transmembrane region" description="Helical" evidence="1">
    <location>
        <begin position="12"/>
        <end position="35"/>
    </location>
</feature>
<evidence type="ECO:0000313" key="3">
    <source>
        <dbReference type="Proteomes" id="UP001271648"/>
    </source>
</evidence>
<accession>A0AAW9AGD4</accession>
<keyword evidence="3" id="KW-1185">Reference proteome</keyword>
<dbReference type="EMBL" id="JAUBDJ010000010">
    <property type="protein sequence ID" value="MDW0118106.1"/>
    <property type="molecule type" value="Genomic_DNA"/>
</dbReference>
<keyword evidence="1" id="KW-1133">Transmembrane helix</keyword>
<dbReference type="AlphaFoldDB" id="A0AAW9AGD4"/>
<evidence type="ECO:0000256" key="1">
    <source>
        <dbReference type="SAM" id="Phobius"/>
    </source>
</evidence>
<evidence type="ECO:0000313" key="2">
    <source>
        <dbReference type="EMBL" id="MDW0118106.1"/>
    </source>
</evidence>